<gene>
    <name evidence="11" type="ORF">PR017_25035</name>
</gene>
<evidence type="ECO:0000256" key="3">
    <source>
        <dbReference type="ARBA" id="ARBA00022452"/>
    </source>
</evidence>
<keyword evidence="4 10" id="KW-0812">Transmembrane</keyword>
<dbReference type="GO" id="GO:0015288">
    <property type="term" value="F:porin activity"/>
    <property type="evidence" value="ECO:0007669"/>
    <property type="project" value="UniProtKB-KW"/>
</dbReference>
<keyword evidence="8 10" id="KW-0472">Membrane</keyword>
<dbReference type="GO" id="GO:0009279">
    <property type="term" value="C:cell outer membrane"/>
    <property type="evidence" value="ECO:0007669"/>
    <property type="project" value="UniProtKB-SubCell"/>
</dbReference>
<comment type="similarity">
    <text evidence="1 10">Belongs to the alphaproteobacteria porin family.</text>
</comment>
<evidence type="ECO:0000256" key="2">
    <source>
        <dbReference type="ARBA" id="ARBA00022448"/>
    </source>
</evidence>
<keyword evidence="7 10" id="KW-0626">Porin</keyword>
<dbReference type="GO" id="GO:0006811">
    <property type="term" value="P:monoatomic ion transport"/>
    <property type="evidence" value="ECO:0007669"/>
    <property type="project" value="UniProtKB-KW"/>
</dbReference>
<evidence type="ECO:0000313" key="11">
    <source>
        <dbReference type="EMBL" id="WFR98581.1"/>
    </source>
</evidence>
<evidence type="ECO:0000256" key="9">
    <source>
        <dbReference type="ARBA" id="ARBA00023237"/>
    </source>
</evidence>
<dbReference type="AlphaFoldDB" id="A0AAF1KEB1"/>
<evidence type="ECO:0000256" key="6">
    <source>
        <dbReference type="ARBA" id="ARBA00023065"/>
    </source>
</evidence>
<dbReference type="RefSeq" id="WP_111221498.1">
    <property type="nucleotide sequence ID" value="NZ_CP117258.1"/>
</dbReference>
<keyword evidence="12" id="KW-1185">Reference proteome</keyword>
<dbReference type="GO" id="GO:0046930">
    <property type="term" value="C:pore complex"/>
    <property type="evidence" value="ECO:0007669"/>
    <property type="project" value="UniProtKB-KW"/>
</dbReference>
<evidence type="ECO:0000256" key="7">
    <source>
        <dbReference type="ARBA" id="ARBA00023114"/>
    </source>
</evidence>
<evidence type="ECO:0000256" key="4">
    <source>
        <dbReference type="ARBA" id="ARBA00022692"/>
    </source>
</evidence>
<name>A0AAF1KEB1_9HYPH</name>
<keyword evidence="9 10" id="KW-0998">Cell outer membrane</keyword>
<keyword evidence="11" id="KW-0614">Plasmid</keyword>
<comment type="subcellular location">
    <subcellularLocation>
        <location evidence="10">Cell outer membrane</location>
        <topology evidence="10">Multi-pass membrane protein</topology>
    </subcellularLocation>
</comment>
<keyword evidence="2 10" id="KW-0813">Transport</keyword>
<organism evidence="11 12">
    <name type="scientific">Rhizobium tumorigenes</name>
    <dbReference type="NCBI Taxonomy" id="2041385"/>
    <lineage>
        <taxon>Bacteria</taxon>
        <taxon>Pseudomonadati</taxon>
        <taxon>Pseudomonadota</taxon>
        <taxon>Alphaproteobacteria</taxon>
        <taxon>Hyphomicrobiales</taxon>
        <taxon>Rhizobiaceae</taxon>
        <taxon>Rhizobium/Agrobacterium group</taxon>
        <taxon>Rhizobium</taxon>
    </lineage>
</organism>
<sequence>MNIVKPLLGFGSVLFAISLAHAADAAHAAIAAEPEQLEYVRLCDAYGAGYFFIPGTETCLKISGTVRTEGKWHNPYNPGTGGDYGTLWHSRAQIAIDTASDTEYGPLKTDSIYRFDWQEGVTTNKLVWANISLAGFTIGKIDSAYNLYMGYAGNVMNDDIVYDGPPEINQITYNYDAGNGITAVVSLEDTNSGADLSAYNGAWVQSKTNEYIPNAVAGVGYKSGAWQIRFVGGYDAIVEEGAVKARVDADFGIFKAFLMGGWNTDGSKLNKYAGSNLDPSACPAGHADLCGWGDWALWTGVTLPIDEKLQANGQIAVTDSKILQVTTNVRWNPVKDLLVEPEVTYTKFDSVNQQQWAGILRLQRSF</sequence>
<keyword evidence="5 10" id="KW-0732">Signal</keyword>
<comment type="function">
    <text evidence="10">Forms passive diffusion pores that allow small molecular weight hydrophilic materials across the outer membrane.</text>
</comment>
<dbReference type="Proteomes" id="UP000249499">
    <property type="component" value="Plasmid unnamed1"/>
</dbReference>
<keyword evidence="3 10" id="KW-1134">Transmembrane beta strand</keyword>
<dbReference type="SUPFAM" id="SSF56935">
    <property type="entry name" value="Porins"/>
    <property type="match status" value="1"/>
</dbReference>
<accession>A0AAF1KEB1</accession>
<comment type="domain">
    <text evidence="10">Consists of 16-stranded beta-barrel sheets, with large surface-exposed loops, that form a transmembrane pore at the center of each barrel. The pore is partially ocluded by a peptide loop that folds into the pore lumen.</text>
</comment>
<geneLocation type="plasmid" evidence="11 12">
    <name>unnamed1</name>
</geneLocation>
<dbReference type="Pfam" id="PF02530">
    <property type="entry name" value="Porin_2"/>
    <property type="match status" value="1"/>
</dbReference>
<dbReference type="KEGG" id="rtu:PR017_25035"/>
<dbReference type="InterPro" id="IPR003684">
    <property type="entry name" value="Porin_alphabac"/>
</dbReference>
<evidence type="ECO:0000256" key="5">
    <source>
        <dbReference type="ARBA" id="ARBA00022729"/>
    </source>
</evidence>
<evidence type="ECO:0000256" key="1">
    <source>
        <dbReference type="ARBA" id="ARBA00009521"/>
    </source>
</evidence>
<reference evidence="11 12" key="1">
    <citation type="journal article" date="2018" name="Sci. Rep.">
        <title>Rhizobium tumorigenes sp. nov., a novel plant tumorigenic bacterium isolated from cane gall tumors on thornless blackberry.</title>
        <authorList>
            <person name="Kuzmanovi N."/>
            <person name="Smalla K."/>
            <person name="Gronow S."/>
            <person name="PuBawska J."/>
        </authorList>
    </citation>
    <scope>NUCLEOTIDE SEQUENCE [LARGE SCALE GENOMIC DNA]</scope>
    <source>
        <strain evidence="11 12">1078</strain>
    </source>
</reference>
<protein>
    <recommendedName>
        <fullName evidence="10">Porin</fullName>
    </recommendedName>
</protein>
<keyword evidence="6 10" id="KW-0406">Ion transport</keyword>
<dbReference type="EMBL" id="CP117258">
    <property type="protein sequence ID" value="WFR98581.1"/>
    <property type="molecule type" value="Genomic_DNA"/>
</dbReference>
<reference evidence="12" key="2">
    <citation type="journal article" date="2023" name="MicrobiologyOpen">
        <title>Genomics of the tumorigenes clade of the family Rhizobiaceae and description of Rhizobium rhododendri sp. nov.</title>
        <authorList>
            <person name="Kuzmanovic N."/>
            <person name="diCenzo G.C."/>
            <person name="Bunk B."/>
            <person name="Sproeer C."/>
            <person name="Fruehling A."/>
            <person name="Neumann-Schaal M."/>
            <person name="Overmann J."/>
            <person name="Smalla K."/>
        </authorList>
    </citation>
    <scope>NUCLEOTIDE SEQUENCE [LARGE SCALE GENOMIC DNA]</scope>
    <source>
        <strain evidence="12">1078</strain>
        <plasmid evidence="12">unnamed1</plasmid>
    </source>
</reference>
<proteinExistence type="inferred from homology"/>
<evidence type="ECO:0000256" key="8">
    <source>
        <dbReference type="ARBA" id="ARBA00023136"/>
    </source>
</evidence>
<feature type="signal peptide" evidence="10">
    <location>
        <begin position="1"/>
        <end position="22"/>
    </location>
</feature>
<evidence type="ECO:0000313" key="12">
    <source>
        <dbReference type="Proteomes" id="UP000249499"/>
    </source>
</evidence>
<feature type="chain" id="PRO_5041772886" description="Porin" evidence="10">
    <location>
        <begin position="23"/>
        <end position="366"/>
    </location>
</feature>
<evidence type="ECO:0000256" key="10">
    <source>
        <dbReference type="RuleBase" id="RU364005"/>
    </source>
</evidence>